<dbReference type="Proteomes" id="UP000541610">
    <property type="component" value="Unassembled WGS sequence"/>
</dbReference>
<gene>
    <name evidence="2" type="primary">CPPED1</name>
    <name evidence="2" type="ORF">FOZ60_002035</name>
</gene>
<dbReference type="Gene3D" id="3.60.21.10">
    <property type="match status" value="1"/>
</dbReference>
<evidence type="ECO:0000313" key="3">
    <source>
        <dbReference type="Proteomes" id="UP000541610"/>
    </source>
</evidence>
<dbReference type="GO" id="GO:0016787">
    <property type="term" value="F:hydrolase activity"/>
    <property type="evidence" value="ECO:0007669"/>
    <property type="project" value="InterPro"/>
</dbReference>
<comment type="caution">
    <text evidence="2">The sequence shown here is derived from an EMBL/GenBank/DDBJ whole genome shotgun (WGS) entry which is preliminary data.</text>
</comment>
<evidence type="ECO:0000313" key="2">
    <source>
        <dbReference type="EMBL" id="KAF4689163.1"/>
    </source>
</evidence>
<organism evidence="2 3">
    <name type="scientific">Perkinsus olseni</name>
    <name type="common">Perkinsus atlanticus</name>
    <dbReference type="NCBI Taxonomy" id="32597"/>
    <lineage>
        <taxon>Eukaryota</taxon>
        <taxon>Sar</taxon>
        <taxon>Alveolata</taxon>
        <taxon>Perkinsozoa</taxon>
        <taxon>Perkinsea</taxon>
        <taxon>Perkinsida</taxon>
        <taxon>Perkinsidae</taxon>
        <taxon>Perkinsus</taxon>
    </lineage>
</organism>
<dbReference type="Pfam" id="PF00149">
    <property type="entry name" value="Metallophos"/>
    <property type="match status" value="1"/>
</dbReference>
<proteinExistence type="predicted"/>
<evidence type="ECO:0000259" key="1">
    <source>
        <dbReference type="Pfam" id="PF00149"/>
    </source>
</evidence>
<accession>A0A7J6NZ48</accession>
<dbReference type="PANTHER" id="PTHR43143:SF1">
    <property type="entry name" value="SERINE_THREONINE-PROTEIN PHOSPHATASE CPPED1"/>
    <property type="match status" value="1"/>
</dbReference>
<dbReference type="SUPFAM" id="SSF56300">
    <property type="entry name" value="Metallo-dependent phosphatases"/>
    <property type="match status" value="1"/>
</dbReference>
<name>A0A7J6NZ48_PEROL</name>
<feature type="domain" description="Calcineurin-like phosphoesterase" evidence="1">
    <location>
        <begin position="29"/>
        <end position="244"/>
    </location>
</feature>
<sequence length="326" mass="36461">MAERFRVVTDRVHAASEGPSTKWQGPFSFVQMADTQLGMYRADEEWSEEVEMASRSISYINRLKPKFVVVCGDLINAWPDQADVRKEQVQSYKELMGQIDEDIPLLCLCGNHDVGNRPNSRTIALYSKDFGDDYYTFTVGGVLFVVTNSILPWGLTKQARDGEVGPDDGEELDRKQWEWLEGTLKEASAAKYTHIILLTHVSPFIRDPEEHEGYFNMPLPVRKRLLRLASEAGVKAIFAGHYHRNAGGWYTDPCGHRLEVVTTTAIGCQINSSTGSGADPLELSGMGEFVMDENRCGLRQVDVSEEAVSHTFITVAEMMKCSGNPQ</sequence>
<dbReference type="PANTHER" id="PTHR43143">
    <property type="entry name" value="METALLOPHOSPHOESTERASE, CALCINEURIN SUPERFAMILY"/>
    <property type="match status" value="1"/>
</dbReference>
<dbReference type="OrthoDB" id="45007at2759"/>
<dbReference type="InterPro" id="IPR051918">
    <property type="entry name" value="STPP_CPPED1"/>
</dbReference>
<reference evidence="2 3" key="1">
    <citation type="submission" date="2020-04" db="EMBL/GenBank/DDBJ databases">
        <title>Perkinsus olseni comparative genomics.</title>
        <authorList>
            <person name="Bogema D.R."/>
        </authorList>
    </citation>
    <scope>NUCLEOTIDE SEQUENCE [LARGE SCALE GENOMIC DNA]</scope>
    <source>
        <strain evidence="2">00978-12</strain>
    </source>
</reference>
<dbReference type="EMBL" id="JABANP010000132">
    <property type="protein sequence ID" value="KAF4689163.1"/>
    <property type="molecule type" value="Genomic_DNA"/>
</dbReference>
<dbReference type="InterPro" id="IPR029052">
    <property type="entry name" value="Metallo-depent_PP-like"/>
</dbReference>
<dbReference type="AlphaFoldDB" id="A0A7J6NZ48"/>
<dbReference type="InterPro" id="IPR004843">
    <property type="entry name" value="Calcineurin-like_PHP"/>
</dbReference>
<protein>
    <submittedName>
        <fullName evidence="2">Serine/threonine-protein phosphatase cpped1</fullName>
    </submittedName>
</protein>